<dbReference type="GeneID" id="91100026"/>
<evidence type="ECO:0000256" key="1">
    <source>
        <dbReference type="SAM" id="MobiDB-lite"/>
    </source>
</evidence>
<accession>A0AAX4KCC8</accession>
<protein>
    <submittedName>
        <fullName evidence="2">Uncharacterized protein</fullName>
    </submittedName>
</protein>
<dbReference type="RefSeq" id="XP_066081142.1">
    <property type="nucleotide sequence ID" value="XM_066225045.1"/>
</dbReference>
<dbReference type="Proteomes" id="UP001358614">
    <property type="component" value="Chromosome 1"/>
</dbReference>
<feature type="region of interest" description="Disordered" evidence="1">
    <location>
        <begin position="581"/>
        <end position="605"/>
    </location>
</feature>
<organism evidence="2 3">
    <name type="scientific">Kwoniella europaea PYCC6329</name>
    <dbReference type="NCBI Taxonomy" id="1423913"/>
    <lineage>
        <taxon>Eukaryota</taxon>
        <taxon>Fungi</taxon>
        <taxon>Dikarya</taxon>
        <taxon>Basidiomycota</taxon>
        <taxon>Agaricomycotina</taxon>
        <taxon>Tremellomycetes</taxon>
        <taxon>Tremellales</taxon>
        <taxon>Cryptococcaceae</taxon>
        <taxon>Kwoniella</taxon>
    </lineage>
</organism>
<dbReference type="AlphaFoldDB" id="A0AAX4KCC8"/>
<keyword evidence="3" id="KW-1185">Reference proteome</keyword>
<reference evidence="2 3" key="1">
    <citation type="submission" date="2024-01" db="EMBL/GenBank/DDBJ databases">
        <title>Comparative genomics of Cryptococcus and Kwoniella reveals pathogenesis evolution and contrasting modes of karyotype evolution via chromosome fusion or intercentromeric recombination.</title>
        <authorList>
            <person name="Coelho M.A."/>
            <person name="David-Palma M."/>
            <person name="Shea T."/>
            <person name="Bowers K."/>
            <person name="McGinley-Smith S."/>
            <person name="Mohammad A.W."/>
            <person name="Gnirke A."/>
            <person name="Yurkov A.M."/>
            <person name="Nowrousian M."/>
            <person name="Sun S."/>
            <person name="Cuomo C.A."/>
            <person name="Heitman J."/>
        </authorList>
    </citation>
    <scope>NUCLEOTIDE SEQUENCE [LARGE SCALE GENOMIC DNA]</scope>
    <source>
        <strain evidence="2 3">PYCC6329</strain>
    </source>
</reference>
<proteinExistence type="predicted"/>
<sequence>MPPSLIYHSLNPTLYPTNNANETLLVVRFNGPTRISSVRVIPEGVGIGNLARQDVNEKGNVGTTYPPQFTAQLLFNISPSNPVNALASTTIEVIPREHALDYPIDMPIGVTTRMMMLRSPAQKLSLSIYGYQGDSLNTIEEQSQLPITRAQPVHSARQTKKVGEDFSWLYTWSGPSPPSLFSLLDESVPLQISNRAIECLTLLAQVQVQSQAQPGALSPSVISLLLDKPTALRYIMTTDSLSAIPLKDRMLSDPESALHPNISPYLPTDHPLALISKATRTEERHSLAMKKLSSSVSESGLDVGALIALQDISEHELLNVETGKEKSNLMRLMELANDMISKIDKGIEQDETVGCLGKILDILNKSYRHERLNEYLARNLPRLVVWYNLRQADGKRKLEIPLDYSQEVIRSLGEIRSQIIDGQSTKFLCDELAGKYLDKVDDEDPLKKIFTNESSTQTLSQDVDTDIEVDADQRRLNRLSQSLLTSSFNSSSLIHSITPSELISLLSPELYKSLSTSRTPPFGITPSVQSSEMEQGAKSFAGKVYTHHEFRRDRNDPSSSLGSGYGLGISGATMGGMGGMGGLGAVSSAGGGGRAASRHVDSWTR</sequence>
<dbReference type="KEGG" id="ker:91100026"/>
<evidence type="ECO:0000313" key="2">
    <source>
        <dbReference type="EMBL" id="WWD03175.1"/>
    </source>
</evidence>
<evidence type="ECO:0000313" key="3">
    <source>
        <dbReference type="Proteomes" id="UP001358614"/>
    </source>
</evidence>
<dbReference type="EMBL" id="CP144089">
    <property type="protein sequence ID" value="WWD03175.1"/>
    <property type="molecule type" value="Genomic_DNA"/>
</dbReference>
<gene>
    <name evidence="2" type="ORF">V865_001222</name>
</gene>
<name>A0AAX4KCC8_9TREE</name>
<feature type="compositionally biased region" description="Gly residues" evidence="1">
    <location>
        <begin position="581"/>
        <end position="594"/>
    </location>
</feature>